<sequence length="223" mass="25214">MSYLKSRSDVPLVAATLGELLDDSAAKCPDHEAYVFRHLGVGMKLAEVKEELPIIPIYFWRSYKGMIADMLKKVKVKLLLIEKRSASEGYPESIPSLKKLFPELMLATTKALTIESNAFYNWEELQNMGTDENAKQRKVLVTPTDLTEDSTSVIIPVLTGSQTVVFAISWLDEIVPALLEERYESIYFTYVKTLHDLVNDSSVQECDMRFLKDGTTTAHIRSN</sequence>
<name>C3ZLB4_BRAFL</name>
<dbReference type="PANTHER" id="PTHR42814">
    <property type="entry name" value="AMP-BINDING DOMAIN-CONTAINING PROTEIN"/>
    <property type="match status" value="1"/>
</dbReference>
<gene>
    <name evidence="1" type="ORF">BRAFLDRAFT_78200</name>
</gene>
<dbReference type="InParanoid" id="C3ZLB4"/>
<protein>
    <submittedName>
        <fullName evidence="1">Uncharacterized protein</fullName>
    </submittedName>
</protein>
<accession>C3ZLB4</accession>
<proteinExistence type="predicted"/>
<organism>
    <name type="scientific">Branchiostoma floridae</name>
    <name type="common">Florida lancelet</name>
    <name type="synonym">Amphioxus</name>
    <dbReference type="NCBI Taxonomy" id="7739"/>
    <lineage>
        <taxon>Eukaryota</taxon>
        <taxon>Metazoa</taxon>
        <taxon>Chordata</taxon>
        <taxon>Cephalochordata</taxon>
        <taxon>Leptocardii</taxon>
        <taxon>Amphioxiformes</taxon>
        <taxon>Branchiostomatidae</taxon>
        <taxon>Branchiostoma</taxon>
    </lineage>
</organism>
<evidence type="ECO:0000313" key="1">
    <source>
        <dbReference type="EMBL" id="EEN46796.1"/>
    </source>
</evidence>
<dbReference type="PANTHER" id="PTHR42814:SF3">
    <property type="entry name" value="BETA-N-ACETYLHEXOSAMINIDASE"/>
    <property type="match status" value="1"/>
</dbReference>
<dbReference type="EMBL" id="GG666640">
    <property type="protein sequence ID" value="EEN46796.1"/>
    <property type="molecule type" value="Genomic_DNA"/>
</dbReference>
<dbReference type="AlphaFoldDB" id="C3ZLB4"/>
<reference evidence="1" key="1">
    <citation type="journal article" date="2008" name="Nature">
        <title>The amphioxus genome and the evolution of the chordate karyotype.</title>
        <authorList>
            <consortium name="US DOE Joint Genome Institute (JGI-PGF)"/>
            <person name="Putnam N.H."/>
            <person name="Butts T."/>
            <person name="Ferrier D.E.K."/>
            <person name="Furlong R.F."/>
            <person name="Hellsten U."/>
            <person name="Kawashima T."/>
            <person name="Robinson-Rechavi M."/>
            <person name="Shoguchi E."/>
            <person name="Terry A."/>
            <person name="Yu J.-K."/>
            <person name="Benito-Gutierrez E.L."/>
            <person name="Dubchak I."/>
            <person name="Garcia-Fernandez J."/>
            <person name="Gibson-Brown J.J."/>
            <person name="Grigoriev I.V."/>
            <person name="Horton A.C."/>
            <person name="de Jong P.J."/>
            <person name="Jurka J."/>
            <person name="Kapitonov V.V."/>
            <person name="Kohara Y."/>
            <person name="Kuroki Y."/>
            <person name="Lindquist E."/>
            <person name="Lucas S."/>
            <person name="Osoegawa K."/>
            <person name="Pennacchio L.A."/>
            <person name="Salamov A.A."/>
            <person name="Satou Y."/>
            <person name="Sauka-Spengler T."/>
            <person name="Schmutz J."/>
            <person name="Shin-I T."/>
            <person name="Toyoda A."/>
            <person name="Bronner-Fraser M."/>
            <person name="Fujiyama A."/>
            <person name="Holland L.Z."/>
            <person name="Holland P.W.H."/>
            <person name="Satoh N."/>
            <person name="Rokhsar D.S."/>
        </authorList>
    </citation>
    <scope>NUCLEOTIDE SEQUENCE [LARGE SCALE GENOMIC DNA]</scope>
    <source>
        <strain evidence="1">S238N-H82</strain>
        <tissue evidence="1">Testes</tissue>
    </source>
</reference>